<feature type="compositionally biased region" description="Basic and acidic residues" evidence="12">
    <location>
        <begin position="305"/>
        <end position="325"/>
    </location>
</feature>
<comment type="similarity">
    <text evidence="3">Belongs to the ABC transporter superfamily.</text>
</comment>
<dbReference type="InterPro" id="IPR027417">
    <property type="entry name" value="P-loop_NTPase"/>
</dbReference>
<dbReference type="InterPro" id="IPR035906">
    <property type="entry name" value="MetI-like_sf"/>
</dbReference>
<keyword evidence="10 11" id="KW-0472">Membrane</keyword>
<dbReference type="Gene3D" id="1.10.3720.10">
    <property type="entry name" value="MetI-like"/>
    <property type="match status" value="1"/>
</dbReference>
<keyword evidence="9 11" id="KW-1133">Transmembrane helix</keyword>
<feature type="domain" description="ABC transporter" evidence="13">
    <location>
        <begin position="333"/>
        <end position="583"/>
    </location>
</feature>
<keyword evidence="8" id="KW-0067">ATP-binding</keyword>
<evidence type="ECO:0000256" key="4">
    <source>
        <dbReference type="ARBA" id="ARBA00022448"/>
    </source>
</evidence>
<evidence type="ECO:0000256" key="12">
    <source>
        <dbReference type="SAM" id="MobiDB-lite"/>
    </source>
</evidence>
<dbReference type="SUPFAM" id="SSF161098">
    <property type="entry name" value="MetI-like"/>
    <property type="match status" value="1"/>
</dbReference>
<evidence type="ECO:0000256" key="5">
    <source>
        <dbReference type="ARBA" id="ARBA00022475"/>
    </source>
</evidence>
<name>A0A1H5N6J1_9MICO</name>
<dbReference type="GO" id="GO:0055085">
    <property type="term" value="P:transmembrane transport"/>
    <property type="evidence" value="ECO:0007669"/>
    <property type="project" value="InterPro"/>
</dbReference>
<comment type="similarity">
    <text evidence="11">Belongs to the binding-protein-dependent transport system permease family.</text>
</comment>
<dbReference type="GO" id="GO:0005524">
    <property type="term" value="F:ATP binding"/>
    <property type="evidence" value="ECO:0007669"/>
    <property type="project" value="UniProtKB-KW"/>
</dbReference>
<evidence type="ECO:0000256" key="3">
    <source>
        <dbReference type="ARBA" id="ARBA00005417"/>
    </source>
</evidence>
<dbReference type="FunFam" id="3.40.50.300:FF:000016">
    <property type="entry name" value="Oligopeptide ABC transporter ATP-binding component"/>
    <property type="match status" value="1"/>
</dbReference>
<dbReference type="InterPro" id="IPR003593">
    <property type="entry name" value="AAA+_ATPase"/>
</dbReference>
<gene>
    <name evidence="15" type="ORF">SAMN04488554_3987</name>
</gene>
<keyword evidence="4 11" id="KW-0813">Transport</keyword>
<sequence length="602" mass="63944">MTAENLASAVPSPRARLLTRTLRNPLGLISLAVLVLIGLVAIVAPWLAPWPPQTVRLDLTNAPPFGPEYVLGGDQAGRDILSRLIVGARGAAVAALVMTSVSAAIGVPAGLVAGYYGKLWDALASWLFYILMALPGIILLIVLYTVVGTSPVVAMAAFGVMSSPSFFRLVRGLVVSIRNELYVDAARVAGLPTHRIIGRHVLAAVRAPVIIMAAFLAGAAIGIQAGLEFLGLGDPTVPSWGGMLVEAFNNIYVAPVQVVWPGLAIGLTVGALVLLANAMRDALEATDTVPSTRVRSQQVREAKRVLGVDHPPGRADGEPDSRDEMPDGAAPPLSVTDLQIAYPTDSGFSVVVDSVSLAVQRGEVLGLVGESGSGKTQTAFGILGLLPREAIISRGQVRVDGRECLTATEQQMAVYRGRKLAYVPQEPMSNLDPSFKVGQQLVYGIRAQSHCTRRAAKELALTMLERVEIPDPAKTFHSYPHQISGGMAQRVLIAGAVACGPEILIADEPTTALDVTVQSEILDLLRDLQTERGMSMIIVTHNFGVVADICDRVAVMREGRVVETGEVREVFAHPQHEYTQMLLDAILDDTEPRAATANGMSS</sequence>
<dbReference type="OrthoDB" id="3677453at2"/>
<dbReference type="SMART" id="SM00382">
    <property type="entry name" value="AAA"/>
    <property type="match status" value="1"/>
</dbReference>
<dbReference type="PANTHER" id="PTHR43297:SF2">
    <property type="entry name" value="DIPEPTIDE TRANSPORT ATP-BINDING PROTEIN DPPD"/>
    <property type="match status" value="1"/>
</dbReference>
<dbReference type="Pfam" id="PF00528">
    <property type="entry name" value="BPD_transp_1"/>
    <property type="match status" value="1"/>
</dbReference>
<feature type="transmembrane region" description="Helical" evidence="11">
    <location>
        <begin position="252"/>
        <end position="275"/>
    </location>
</feature>
<evidence type="ECO:0000256" key="8">
    <source>
        <dbReference type="ARBA" id="ARBA00022840"/>
    </source>
</evidence>
<dbReference type="RefSeq" id="WP_089774979.1">
    <property type="nucleotide sequence ID" value="NZ_FNTX01000002.1"/>
</dbReference>
<evidence type="ECO:0000256" key="9">
    <source>
        <dbReference type="ARBA" id="ARBA00022989"/>
    </source>
</evidence>
<dbReference type="Pfam" id="PF00005">
    <property type="entry name" value="ABC_tran"/>
    <property type="match status" value="1"/>
</dbReference>
<evidence type="ECO:0000259" key="13">
    <source>
        <dbReference type="PROSITE" id="PS50893"/>
    </source>
</evidence>
<dbReference type="InterPro" id="IPR025966">
    <property type="entry name" value="OppC_N"/>
</dbReference>
<accession>A0A1H5N6J1</accession>
<dbReference type="PROSITE" id="PS00211">
    <property type="entry name" value="ABC_TRANSPORTER_1"/>
    <property type="match status" value="1"/>
</dbReference>
<dbReference type="GO" id="GO:0005886">
    <property type="term" value="C:plasma membrane"/>
    <property type="evidence" value="ECO:0007669"/>
    <property type="project" value="UniProtKB-SubCell"/>
</dbReference>
<dbReference type="GO" id="GO:0016887">
    <property type="term" value="F:ATP hydrolysis activity"/>
    <property type="evidence" value="ECO:0007669"/>
    <property type="project" value="InterPro"/>
</dbReference>
<keyword evidence="7" id="KW-0547">Nucleotide-binding</keyword>
<evidence type="ECO:0000259" key="14">
    <source>
        <dbReference type="PROSITE" id="PS50928"/>
    </source>
</evidence>
<feature type="transmembrane region" description="Helical" evidence="11">
    <location>
        <begin position="152"/>
        <end position="170"/>
    </location>
</feature>
<comment type="subcellular location">
    <subcellularLocation>
        <location evidence="11">Cell membrane</location>
        <topology evidence="11">Multi-pass membrane protein</topology>
    </subcellularLocation>
    <subcellularLocation>
        <location evidence="2">Cell membrane</location>
        <topology evidence="2">Peripheral membrane protein</topology>
    </subcellularLocation>
    <subcellularLocation>
        <location evidence="1">Membrane</location>
        <topology evidence="1">Multi-pass membrane protein</topology>
    </subcellularLocation>
</comment>
<evidence type="ECO:0000256" key="7">
    <source>
        <dbReference type="ARBA" id="ARBA00022741"/>
    </source>
</evidence>
<evidence type="ECO:0000313" key="16">
    <source>
        <dbReference type="Proteomes" id="UP000199220"/>
    </source>
</evidence>
<dbReference type="SUPFAM" id="SSF52540">
    <property type="entry name" value="P-loop containing nucleoside triphosphate hydrolases"/>
    <property type="match status" value="1"/>
</dbReference>
<dbReference type="AlphaFoldDB" id="A0A1H5N6J1"/>
<dbReference type="Gene3D" id="3.40.50.300">
    <property type="entry name" value="P-loop containing nucleotide triphosphate hydrolases"/>
    <property type="match status" value="1"/>
</dbReference>
<dbReference type="CDD" id="cd06261">
    <property type="entry name" value="TM_PBP2"/>
    <property type="match status" value="1"/>
</dbReference>
<dbReference type="InterPro" id="IPR000515">
    <property type="entry name" value="MetI-like"/>
</dbReference>
<evidence type="ECO:0000256" key="6">
    <source>
        <dbReference type="ARBA" id="ARBA00022692"/>
    </source>
</evidence>
<organism evidence="15 16">
    <name type="scientific">Ruania alba</name>
    <dbReference type="NCBI Taxonomy" id="648782"/>
    <lineage>
        <taxon>Bacteria</taxon>
        <taxon>Bacillati</taxon>
        <taxon>Actinomycetota</taxon>
        <taxon>Actinomycetes</taxon>
        <taxon>Micrococcales</taxon>
        <taxon>Ruaniaceae</taxon>
        <taxon>Ruania</taxon>
    </lineage>
</organism>
<dbReference type="PROSITE" id="PS50893">
    <property type="entry name" value="ABC_TRANSPORTER_2"/>
    <property type="match status" value="1"/>
</dbReference>
<protein>
    <submittedName>
        <fullName evidence="15">Peptide/nickel transport system permease protein</fullName>
    </submittedName>
</protein>
<dbReference type="CDD" id="cd03257">
    <property type="entry name" value="ABC_NikE_OppD_transporters"/>
    <property type="match status" value="1"/>
</dbReference>
<dbReference type="PANTHER" id="PTHR43297">
    <property type="entry name" value="OLIGOPEPTIDE TRANSPORT ATP-BINDING PROTEIN APPD"/>
    <property type="match status" value="1"/>
</dbReference>
<dbReference type="Pfam" id="PF12911">
    <property type="entry name" value="OppC_N"/>
    <property type="match status" value="1"/>
</dbReference>
<feature type="transmembrane region" description="Helical" evidence="11">
    <location>
        <begin position="209"/>
        <end position="232"/>
    </location>
</feature>
<dbReference type="InterPro" id="IPR017871">
    <property type="entry name" value="ABC_transporter-like_CS"/>
</dbReference>
<reference evidence="16" key="1">
    <citation type="submission" date="2016-10" db="EMBL/GenBank/DDBJ databases">
        <authorList>
            <person name="Varghese N."/>
            <person name="Submissions S."/>
        </authorList>
    </citation>
    <scope>NUCLEOTIDE SEQUENCE [LARGE SCALE GENOMIC DNA]</scope>
    <source>
        <strain evidence="16">DSM 21368</strain>
    </source>
</reference>
<keyword evidence="6 11" id="KW-0812">Transmembrane</keyword>
<dbReference type="InterPro" id="IPR050388">
    <property type="entry name" value="ABC_Ni/Peptide_Import"/>
</dbReference>
<dbReference type="InterPro" id="IPR003439">
    <property type="entry name" value="ABC_transporter-like_ATP-bd"/>
</dbReference>
<evidence type="ECO:0000256" key="10">
    <source>
        <dbReference type="ARBA" id="ARBA00023136"/>
    </source>
</evidence>
<proteinExistence type="inferred from homology"/>
<dbReference type="PROSITE" id="PS50928">
    <property type="entry name" value="ABC_TM1"/>
    <property type="match status" value="1"/>
</dbReference>
<evidence type="ECO:0000256" key="2">
    <source>
        <dbReference type="ARBA" id="ARBA00004202"/>
    </source>
</evidence>
<feature type="domain" description="ABC transmembrane type-1" evidence="14">
    <location>
        <begin position="88"/>
        <end position="280"/>
    </location>
</feature>
<feature type="region of interest" description="Disordered" evidence="12">
    <location>
        <begin position="305"/>
        <end position="330"/>
    </location>
</feature>
<evidence type="ECO:0000256" key="1">
    <source>
        <dbReference type="ARBA" id="ARBA00004141"/>
    </source>
</evidence>
<feature type="transmembrane region" description="Helical" evidence="11">
    <location>
        <begin position="26"/>
        <end position="48"/>
    </location>
</feature>
<feature type="transmembrane region" description="Helical" evidence="11">
    <location>
        <begin position="126"/>
        <end position="146"/>
    </location>
</feature>
<dbReference type="STRING" id="648782.SAMN04488554_3987"/>
<dbReference type="EMBL" id="FNTX01000002">
    <property type="protein sequence ID" value="SEE97080.1"/>
    <property type="molecule type" value="Genomic_DNA"/>
</dbReference>
<evidence type="ECO:0000256" key="11">
    <source>
        <dbReference type="RuleBase" id="RU363032"/>
    </source>
</evidence>
<keyword evidence="16" id="KW-1185">Reference proteome</keyword>
<feature type="transmembrane region" description="Helical" evidence="11">
    <location>
        <begin position="91"/>
        <end position="114"/>
    </location>
</feature>
<evidence type="ECO:0000313" key="15">
    <source>
        <dbReference type="EMBL" id="SEE97080.1"/>
    </source>
</evidence>
<keyword evidence="5" id="KW-1003">Cell membrane</keyword>
<dbReference type="Proteomes" id="UP000199220">
    <property type="component" value="Unassembled WGS sequence"/>
</dbReference>